<sequence>MGEVVKLRDIIPIDSYLDRIKHLNLKLKPMLDQQVIINNDVKKVFNSRIEENRITLVGMWLGTDTSEGLNELRKKNYKGELNGSRLTNFKKLDATHAELSNKNDKLRQKVKNIDTLLSSIRRYQNIIVTFFHN</sequence>
<proteinExistence type="predicted"/>
<keyword evidence="3" id="KW-1185">Reference proteome</keyword>
<dbReference type="Proteomes" id="UP001228171">
    <property type="component" value="Unassembled WGS sequence"/>
</dbReference>
<dbReference type="EMBL" id="JAVAJI010000018">
    <property type="protein sequence ID" value="MDP4545477.1"/>
    <property type="molecule type" value="Genomic_DNA"/>
</dbReference>
<accession>A0ABT9HIK3</accession>
<feature type="coiled-coil region" evidence="1">
    <location>
        <begin position="89"/>
        <end position="116"/>
    </location>
</feature>
<comment type="caution">
    <text evidence="2">The sequence shown here is derived from an EMBL/GenBank/DDBJ whole genome shotgun (WGS) entry which is preliminary data.</text>
</comment>
<organism evidence="2 3">
    <name type="scientific">Psychrobacter faecalis</name>
    <dbReference type="NCBI Taxonomy" id="180588"/>
    <lineage>
        <taxon>Bacteria</taxon>
        <taxon>Pseudomonadati</taxon>
        <taxon>Pseudomonadota</taxon>
        <taxon>Gammaproteobacteria</taxon>
        <taxon>Moraxellales</taxon>
        <taxon>Moraxellaceae</taxon>
        <taxon>Psychrobacter</taxon>
    </lineage>
</organism>
<protein>
    <submittedName>
        <fullName evidence="2">Uncharacterized protein</fullName>
    </submittedName>
</protein>
<feature type="non-terminal residue" evidence="2">
    <location>
        <position position="1"/>
    </location>
</feature>
<name>A0ABT9HIK3_9GAMM</name>
<evidence type="ECO:0000256" key="1">
    <source>
        <dbReference type="SAM" id="Coils"/>
    </source>
</evidence>
<evidence type="ECO:0000313" key="3">
    <source>
        <dbReference type="Proteomes" id="UP001228171"/>
    </source>
</evidence>
<evidence type="ECO:0000313" key="2">
    <source>
        <dbReference type="EMBL" id="MDP4545477.1"/>
    </source>
</evidence>
<gene>
    <name evidence="2" type="ORF">Q8P09_10365</name>
</gene>
<dbReference type="RefSeq" id="WP_305935919.1">
    <property type="nucleotide sequence ID" value="NZ_JAVAJI010000018.1"/>
</dbReference>
<keyword evidence="1" id="KW-0175">Coiled coil</keyword>
<reference evidence="2 3" key="1">
    <citation type="submission" date="2023-08" db="EMBL/GenBank/DDBJ databases">
        <authorList>
            <person name="Kumar R."/>
        </authorList>
    </citation>
    <scope>NUCLEOTIDE SEQUENCE [LARGE SCALE GENOMIC DNA]</scope>
    <source>
        <strain evidence="2 3">LUR13</strain>
    </source>
</reference>